<keyword evidence="2" id="KW-0813">Transport</keyword>
<dbReference type="PANTHER" id="PTHR43776:SF7">
    <property type="entry name" value="D,D-DIPEPTIDE TRANSPORT ATP-BINDING PROTEIN DDPF-RELATED"/>
    <property type="match status" value="1"/>
</dbReference>
<evidence type="ECO:0000259" key="5">
    <source>
        <dbReference type="PROSITE" id="PS50893"/>
    </source>
</evidence>
<dbReference type="GO" id="GO:0016887">
    <property type="term" value="F:ATP hydrolysis activity"/>
    <property type="evidence" value="ECO:0007669"/>
    <property type="project" value="InterPro"/>
</dbReference>
<reference evidence="6" key="1">
    <citation type="journal article" date="2014" name="Int. J. Syst. Evol. Microbiol.">
        <title>Complete genome sequence of Corynebacterium casei LMG S-19264T (=DSM 44701T), isolated from a smear-ripened cheese.</title>
        <authorList>
            <consortium name="US DOE Joint Genome Institute (JGI-PGF)"/>
            <person name="Walter F."/>
            <person name="Albersmeier A."/>
            <person name="Kalinowski J."/>
            <person name="Ruckert C."/>
        </authorList>
    </citation>
    <scope>NUCLEOTIDE SEQUENCE</scope>
    <source>
        <strain evidence="6">CGMCC 4.7299</strain>
    </source>
</reference>
<gene>
    <name evidence="6" type="ORF">GCM10012284_05830</name>
</gene>
<dbReference type="RefSeq" id="WP_229715415.1">
    <property type="nucleotide sequence ID" value="NZ_BMMX01000001.1"/>
</dbReference>
<protein>
    <submittedName>
        <fullName evidence="6">ABC transporter ATP-binding protein</fullName>
    </submittedName>
</protein>
<proteinExistence type="inferred from homology"/>
<feature type="domain" description="ABC transporter" evidence="5">
    <location>
        <begin position="22"/>
        <end position="272"/>
    </location>
</feature>
<comment type="caution">
    <text evidence="6">The sequence shown here is derived from an EMBL/GenBank/DDBJ whole genome shotgun (WGS) entry which is preliminary data.</text>
</comment>
<dbReference type="AlphaFoldDB" id="A0A8J3BVZ7"/>
<dbReference type="CDD" id="cd03257">
    <property type="entry name" value="ABC_NikE_OppD_transporters"/>
    <property type="match status" value="1"/>
</dbReference>
<organism evidence="6 7">
    <name type="scientific">Mangrovihabitans endophyticus</name>
    <dbReference type="NCBI Taxonomy" id="1751298"/>
    <lineage>
        <taxon>Bacteria</taxon>
        <taxon>Bacillati</taxon>
        <taxon>Actinomycetota</taxon>
        <taxon>Actinomycetes</taxon>
        <taxon>Micromonosporales</taxon>
        <taxon>Micromonosporaceae</taxon>
        <taxon>Mangrovihabitans</taxon>
    </lineage>
</organism>
<dbReference type="PANTHER" id="PTHR43776">
    <property type="entry name" value="TRANSPORT ATP-BINDING PROTEIN"/>
    <property type="match status" value="1"/>
</dbReference>
<dbReference type="EMBL" id="BMMX01000001">
    <property type="protein sequence ID" value="GGK74747.1"/>
    <property type="molecule type" value="Genomic_DNA"/>
</dbReference>
<dbReference type="GO" id="GO:0015833">
    <property type="term" value="P:peptide transport"/>
    <property type="evidence" value="ECO:0007669"/>
    <property type="project" value="InterPro"/>
</dbReference>
<accession>A0A8J3BVZ7</accession>
<dbReference type="Pfam" id="PF08352">
    <property type="entry name" value="oligo_HPY"/>
    <property type="match status" value="1"/>
</dbReference>
<dbReference type="InterPro" id="IPR017871">
    <property type="entry name" value="ABC_transporter-like_CS"/>
</dbReference>
<dbReference type="InterPro" id="IPR003439">
    <property type="entry name" value="ABC_transporter-like_ATP-bd"/>
</dbReference>
<keyword evidence="4 6" id="KW-0067">ATP-binding</keyword>
<comment type="similarity">
    <text evidence="1">Belongs to the ABC transporter superfamily.</text>
</comment>
<dbReference type="GO" id="GO:0005524">
    <property type="term" value="F:ATP binding"/>
    <property type="evidence" value="ECO:0007669"/>
    <property type="project" value="UniProtKB-KW"/>
</dbReference>
<name>A0A8J3BVZ7_9ACTN</name>
<evidence type="ECO:0000256" key="2">
    <source>
        <dbReference type="ARBA" id="ARBA00022448"/>
    </source>
</evidence>
<keyword evidence="7" id="KW-1185">Reference proteome</keyword>
<dbReference type="InterPro" id="IPR013563">
    <property type="entry name" value="Oligopep_ABC_C"/>
</dbReference>
<dbReference type="NCBIfam" id="TIGR01727">
    <property type="entry name" value="oligo_HPY"/>
    <property type="match status" value="1"/>
</dbReference>
<dbReference type="SUPFAM" id="SSF52540">
    <property type="entry name" value="P-loop containing nucleoside triphosphate hydrolases"/>
    <property type="match status" value="1"/>
</dbReference>
<evidence type="ECO:0000313" key="7">
    <source>
        <dbReference type="Proteomes" id="UP000656042"/>
    </source>
</evidence>
<keyword evidence="3" id="KW-0547">Nucleotide-binding</keyword>
<dbReference type="InterPro" id="IPR050319">
    <property type="entry name" value="ABC_transp_ATP-bind"/>
</dbReference>
<evidence type="ECO:0000256" key="4">
    <source>
        <dbReference type="ARBA" id="ARBA00022840"/>
    </source>
</evidence>
<dbReference type="GO" id="GO:0055085">
    <property type="term" value="P:transmembrane transport"/>
    <property type="evidence" value="ECO:0007669"/>
    <property type="project" value="UniProtKB-ARBA"/>
</dbReference>
<dbReference type="InterPro" id="IPR003593">
    <property type="entry name" value="AAA+_ATPase"/>
</dbReference>
<dbReference type="PROSITE" id="PS00211">
    <property type="entry name" value="ABC_TRANSPORTER_1"/>
    <property type="match status" value="1"/>
</dbReference>
<dbReference type="Proteomes" id="UP000656042">
    <property type="component" value="Unassembled WGS sequence"/>
</dbReference>
<dbReference type="SMART" id="SM00382">
    <property type="entry name" value="AAA"/>
    <property type="match status" value="1"/>
</dbReference>
<sequence length="349" mass="37923">MNTPATTTQPRVPVPGGREPLLAVTDLVKHYPITKGLLRRTVASVRAVDGVSFTVGRGETVGLVGESGCGKSTVAKMVTRLVQPTSGSVRFAGTELTGLRARELREFRRRFHIVFQDPYSSLDPRLRIVESVGEPLVAHRIATGAAKRRRVCELMELVGLSPAHIDRYPHQFSGGQAQRIGIARALATGPDLVVCDEAVSSLDVSIQAQVLNLLKKLQRELGLSYLFIAHDLNVVRYLSDRVFVMYLGRIVEVGPAAGIMQRPAHPYTDALIGSVATPTSSGGFRRSRVVARGEVPSPSRPPPGCRFHPRCPEAFDLCRVQQPPAYRLTGDRLSACHLRAGEAEGVRDG</sequence>
<evidence type="ECO:0000313" key="6">
    <source>
        <dbReference type="EMBL" id="GGK74747.1"/>
    </source>
</evidence>
<dbReference type="Pfam" id="PF00005">
    <property type="entry name" value="ABC_tran"/>
    <property type="match status" value="1"/>
</dbReference>
<evidence type="ECO:0000256" key="1">
    <source>
        <dbReference type="ARBA" id="ARBA00005417"/>
    </source>
</evidence>
<reference evidence="6" key="2">
    <citation type="submission" date="2020-09" db="EMBL/GenBank/DDBJ databases">
        <authorList>
            <person name="Sun Q."/>
            <person name="Zhou Y."/>
        </authorList>
    </citation>
    <scope>NUCLEOTIDE SEQUENCE</scope>
    <source>
        <strain evidence="6">CGMCC 4.7299</strain>
    </source>
</reference>
<dbReference type="FunFam" id="3.40.50.300:FF:000016">
    <property type="entry name" value="Oligopeptide ABC transporter ATP-binding component"/>
    <property type="match status" value="1"/>
</dbReference>
<dbReference type="PROSITE" id="PS50893">
    <property type="entry name" value="ABC_TRANSPORTER_2"/>
    <property type="match status" value="1"/>
</dbReference>
<dbReference type="InterPro" id="IPR027417">
    <property type="entry name" value="P-loop_NTPase"/>
</dbReference>
<dbReference type="Gene3D" id="3.40.50.300">
    <property type="entry name" value="P-loop containing nucleotide triphosphate hydrolases"/>
    <property type="match status" value="1"/>
</dbReference>
<evidence type="ECO:0000256" key="3">
    <source>
        <dbReference type="ARBA" id="ARBA00022741"/>
    </source>
</evidence>